<evidence type="ECO:0000256" key="7">
    <source>
        <dbReference type="ARBA" id="ARBA00023125"/>
    </source>
</evidence>
<feature type="binding site" evidence="8">
    <location>
        <position position="481"/>
    </location>
    <ligand>
        <name>Zn(2+)</name>
        <dbReference type="ChEBI" id="CHEBI:29105"/>
        <label>2</label>
    </ligand>
</feature>
<dbReference type="InterPro" id="IPR005259">
    <property type="entry name" value="PriA"/>
</dbReference>
<comment type="cofactor">
    <cofactor evidence="8">
        <name>Zn(2+)</name>
        <dbReference type="ChEBI" id="CHEBI:29105"/>
    </cofactor>
    <text evidence="8">Binds 2 zinc ions per subunit.</text>
</comment>
<dbReference type="GO" id="GO:0016787">
    <property type="term" value="F:hydrolase activity"/>
    <property type="evidence" value="ECO:0007669"/>
    <property type="project" value="UniProtKB-KW"/>
</dbReference>
<feature type="binding site" evidence="8">
    <location>
        <position position="453"/>
    </location>
    <ligand>
        <name>Zn(2+)</name>
        <dbReference type="ChEBI" id="CHEBI:29105"/>
        <label>1</label>
    </ligand>
</feature>
<keyword evidence="6 8" id="KW-0067">ATP-binding</keyword>
<feature type="binding site" evidence="8">
    <location>
        <position position="493"/>
    </location>
    <ligand>
        <name>Zn(2+)</name>
        <dbReference type="ChEBI" id="CHEBI:29105"/>
        <label>1</label>
    </ligand>
</feature>
<comment type="function">
    <text evidence="8">Initiates the restart of stalled replication forks, which reloads the replicative helicase on sites other than the origin of replication. Recognizes and binds to abandoned replication forks and remodels them to uncover a helicase loading site. Promotes assembly of the primosome at these replication forks.</text>
</comment>
<dbReference type="HAMAP" id="MF_00983">
    <property type="entry name" value="PriA"/>
    <property type="match status" value="1"/>
</dbReference>
<keyword evidence="3 8" id="KW-0479">Metal-binding</keyword>
<evidence type="ECO:0000256" key="8">
    <source>
        <dbReference type="HAMAP-Rule" id="MF_00983"/>
    </source>
</evidence>
<feature type="binding site" evidence="8">
    <location>
        <position position="462"/>
    </location>
    <ligand>
        <name>Zn(2+)</name>
        <dbReference type="ChEBI" id="CHEBI:29105"/>
        <label>2</label>
    </ligand>
</feature>
<comment type="caution">
    <text evidence="8">As this protein does not have any detectable helicase domains, it probably does not have helicase activity.</text>
</comment>
<evidence type="ECO:0000256" key="9">
    <source>
        <dbReference type="SAM" id="MobiDB-lite"/>
    </source>
</evidence>
<keyword evidence="7 8" id="KW-0238">DNA-binding</keyword>
<evidence type="ECO:0000256" key="5">
    <source>
        <dbReference type="ARBA" id="ARBA00022833"/>
    </source>
</evidence>
<evidence type="ECO:0000313" key="11">
    <source>
        <dbReference type="EMBL" id="MDR7293520.1"/>
    </source>
</evidence>
<dbReference type="EMBL" id="JAVDXX010000001">
    <property type="protein sequence ID" value="MDR7293520.1"/>
    <property type="molecule type" value="Genomic_DNA"/>
</dbReference>
<evidence type="ECO:0000256" key="3">
    <source>
        <dbReference type="ARBA" id="ARBA00022723"/>
    </source>
</evidence>
<dbReference type="Gene3D" id="3.40.50.300">
    <property type="entry name" value="P-loop containing nucleotide triphosphate hydrolases"/>
    <property type="match status" value="1"/>
</dbReference>
<dbReference type="InterPro" id="IPR027417">
    <property type="entry name" value="P-loop_NTPase"/>
</dbReference>
<sequence length="728" mass="77962">MTESPDGVLFDASQFRTPAGVTDAKPKKPSQKKPRIGADQYAEHLPYARVLVDTPVPHLDRLFDYAVLKEQDSDAVAGARVRVVFGGRRVNGYIVERVAQCDPEVTPRPLTTVFSPLPVFSSEVRSLCEAVADRYAGTVADVAKSAVVPRVARIEKEPWDGPVELPLACPDTARWAKAWEAEDPEAWLLTELLAGEAPRAVVAVTPGEATAEATAETSAQTTADAARHNQSSDTPHHIEGWAVRLATAAAATLASGRGSVLVVPDARDLDAVTRALDAVVGADAYARLSAEDGPSARYRSFLEVVTGQRRIAVGTRSAAFAPVWNLGLVAMWDDHDQTHVEQRAPYHHAREVLLLRAQHSGCAAVFASFARSSEAQRLVETGWAKPLSAARPVLRDRTPWVRATSDSYESERDPIFHSVRLPRLAFEVARAGLESGPVLVQVARTGFIPLLRCQRCRMPARCRQCQGPLQFLGANDPAPTCGWCGLIERAFACEECGGRSLRAGHVGAQRTVEEFGRAFPGVPVVRATGADALHHVDAKPQLVIATPGAEPLVDGGYAAALLLDADAMLASGGLRSGEDVAHRWFAAAALVRGREAGGQVVLTGHPSPQGRALVRWDPAGLAAQELAERAEVGLPPAVRTASLSGPREAAQQFCLDIQAVDGVRAVGPTPVQGSSEGGVTDTAEQRWLLFFDYAAGPTVTHALRRRKALGSLRRDPKVTVRVDDPTEL</sequence>
<evidence type="ECO:0000256" key="6">
    <source>
        <dbReference type="ARBA" id="ARBA00022840"/>
    </source>
</evidence>
<reference evidence="11" key="1">
    <citation type="submission" date="2023-07" db="EMBL/GenBank/DDBJ databases">
        <title>Sequencing the genomes of 1000 actinobacteria strains.</title>
        <authorList>
            <person name="Klenk H.-P."/>
        </authorList>
    </citation>
    <scope>NUCLEOTIDE SEQUENCE</scope>
    <source>
        <strain evidence="11">DSM 13068</strain>
    </source>
</reference>
<evidence type="ECO:0000259" key="10">
    <source>
        <dbReference type="Pfam" id="PF17764"/>
    </source>
</evidence>
<feature type="region of interest" description="Disordered" evidence="9">
    <location>
        <begin position="1"/>
        <end position="37"/>
    </location>
</feature>
<feature type="binding site" evidence="8">
    <location>
        <position position="465"/>
    </location>
    <ligand>
        <name>Zn(2+)</name>
        <dbReference type="ChEBI" id="CHEBI:29105"/>
        <label>2</label>
    </ligand>
</feature>
<feature type="binding site" evidence="8">
    <location>
        <position position="456"/>
    </location>
    <ligand>
        <name>Zn(2+)</name>
        <dbReference type="ChEBI" id="CHEBI:29105"/>
        <label>1</label>
    </ligand>
</feature>
<organism evidence="11 12">
    <name type="scientific">Pseudoglutamicibacter albus</name>
    <dbReference type="NCBI Taxonomy" id="98671"/>
    <lineage>
        <taxon>Bacteria</taxon>
        <taxon>Bacillati</taxon>
        <taxon>Actinomycetota</taxon>
        <taxon>Actinomycetes</taxon>
        <taxon>Micrococcales</taxon>
        <taxon>Micrococcaceae</taxon>
        <taxon>Pseudoglutamicibacter</taxon>
    </lineage>
</organism>
<comment type="subunit">
    <text evidence="8">Component of the replication restart primosome.</text>
</comment>
<keyword evidence="4 8" id="KW-0547">Nucleotide-binding</keyword>
<comment type="caution">
    <text evidence="11">The sequence shown here is derived from an EMBL/GenBank/DDBJ whole genome shotgun (WGS) entry which is preliminary data.</text>
</comment>
<dbReference type="PANTHER" id="PTHR30580">
    <property type="entry name" value="PRIMOSOMAL PROTEIN N"/>
    <property type="match status" value="1"/>
</dbReference>
<protein>
    <recommendedName>
        <fullName evidence="8">Probable replication restart protein PriA</fullName>
    </recommendedName>
    <alternativeName>
        <fullName evidence="8">Putative ATP-dependent DNA helicase PriA</fullName>
    </alternativeName>
</protein>
<dbReference type="InterPro" id="IPR041222">
    <property type="entry name" value="PriA_3primeBD"/>
</dbReference>
<feature type="binding site" evidence="8">
    <location>
        <position position="484"/>
    </location>
    <ligand>
        <name>Zn(2+)</name>
        <dbReference type="ChEBI" id="CHEBI:29105"/>
        <label>2</label>
    </ligand>
</feature>
<gene>
    <name evidence="8" type="primary">priA</name>
    <name evidence="11" type="ORF">J2S67_000788</name>
</gene>
<evidence type="ECO:0000256" key="2">
    <source>
        <dbReference type="ARBA" id="ARBA00022705"/>
    </source>
</evidence>
<evidence type="ECO:0000313" key="12">
    <source>
        <dbReference type="Proteomes" id="UP001180715"/>
    </source>
</evidence>
<keyword evidence="5 8" id="KW-0862">Zinc</keyword>
<keyword evidence="1 8" id="KW-0639">Primosome</keyword>
<dbReference type="Gene3D" id="3.40.1440.60">
    <property type="entry name" value="PriA, 3(prime) DNA-binding domain"/>
    <property type="match status" value="1"/>
</dbReference>
<keyword evidence="12" id="KW-1185">Reference proteome</keyword>
<dbReference type="PANTHER" id="PTHR30580:SF0">
    <property type="entry name" value="PRIMOSOMAL PROTEIN N"/>
    <property type="match status" value="1"/>
</dbReference>
<keyword evidence="11" id="KW-0378">Hydrolase</keyword>
<dbReference type="Pfam" id="PF17764">
    <property type="entry name" value="PriA_3primeBD"/>
    <property type="match status" value="1"/>
</dbReference>
<dbReference type="Proteomes" id="UP001180715">
    <property type="component" value="Unassembled WGS sequence"/>
</dbReference>
<comment type="similarity">
    <text evidence="8">Belongs to the helicase family. PriA subfamily.</text>
</comment>
<feature type="compositionally biased region" description="Low complexity" evidence="9">
    <location>
        <begin position="209"/>
        <end position="224"/>
    </location>
</feature>
<proteinExistence type="inferred from homology"/>
<dbReference type="InterPro" id="IPR042115">
    <property type="entry name" value="PriA_3primeBD_sf"/>
</dbReference>
<feature type="binding site" evidence="8">
    <location>
        <position position="496"/>
    </location>
    <ligand>
        <name>Zn(2+)</name>
        <dbReference type="ChEBI" id="CHEBI:29105"/>
        <label>1</label>
    </ligand>
</feature>
<feature type="domain" description="Primosomal protein N' 3' DNA-binding" evidence="10">
    <location>
        <begin position="49"/>
        <end position="146"/>
    </location>
</feature>
<feature type="region of interest" description="Disordered" evidence="9">
    <location>
        <begin position="209"/>
        <end position="235"/>
    </location>
</feature>
<evidence type="ECO:0000256" key="4">
    <source>
        <dbReference type="ARBA" id="ARBA00022741"/>
    </source>
</evidence>
<dbReference type="RefSeq" id="WP_310246526.1">
    <property type="nucleotide sequence ID" value="NZ_JAVDXX010000001.1"/>
</dbReference>
<name>A0ABU1Z0F1_9MICC</name>
<evidence type="ECO:0000256" key="1">
    <source>
        <dbReference type="ARBA" id="ARBA00022515"/>
    </source>
</evidence>
<keyword evidence="2 8" id="KW-0235">DNA replication</keyword>
<accession>A0ABU1Z0F1</accession>